<dbReference type="PANTHER" id="PTHR31212:SF4">
    <property type="entry name" value="ALPHA-KETOGLUTARATE-DEPENDENT DIOXYGENASE ALKB HOMOLOG 3"/>
    <property type="match status" value="1"/>
</dbReference>
<dbReference type="OrthoDB" id="545910at2759"/>
<dbReference type="AlphaFoldDB" id="F4S3P7"/>
<gene>
    <name evidence="3" type="ORF">MELLADRAFT_93041</name>
</gene>
<dbReference type="PANTHER" id="PTHR31212">
    <property type="entry name" value="ALPHA-KETOGLUTARATE-DEPENDENT DIOXYGENASE ALKB HOMOLOG 3"/>
    <property type="match status" value="1"/>
</dbReference>
<feature type="domain" description="Fe2OG dioxygenase" evidence="2">
    <location>
        <begin position="308"/>
        <end position="427"/>
    </location>
</feature>
<proteinExistence type="predicted"/>
<dbReference type="SUPFAM" id="SSF51197">
    <property type="entry name" value="Clavaminate synthase-like"/>
    <property type="match status" value="1"/>
</dbReference>
<organism evidence="4">
    <name type="scientific">Melampsora larici-populina (strain 98AG31 / pathotype 3-4-7)</name>
    <name type="common">Poplar leaf rust fungus</name>
    <dbReference type="NCBI Taxonomy" id="747676"/>
    <lineage>
        <taxon>Eukaryota</taxon>
        <taxon>Fungi</taxon>
        <taxon>Dikarya</taxon>
        <taxon>Basidiomycota</taxon>
        <taxon>Pucciniomycotina</taxon>
        <taxon>Pucciniomycetes</taxon>
        <taxon>Pucciniales</taxon>
        <taxon>Melampsoraceae</taxon>
        <taxon>Melampsora</taxon>
    </lineage>
</organism>
<reference evidence="4" key="1">
    <citation type="journal article" date="2011" name="Proc. Natl. Acad. Sci. U.S.A.">
        <title>Obligate biotrophy features unraveled by the genomic analysis of rust fungi.</title>
        <authorList>
            <person name="Duplessis S."/>
            <person name="Cuomo C.A."/>
            <person name="Lin Y.-C."/>
            <person name="Aerts A."/>
            <person name="Tisserant E."/>
            <person name="Veneault-Fourrey C."/>
            <person name="Joly D.L."/>
            <person name="Hacquard S."/>
            <person name="Amselem J."/>
            <person name="Cantarel B.L."/>
            <person name="Chiu R."/>
            <person name="Coutinho P.M."/>
            <person name="Feau N."/>
            <person name="Field M."/>
            <person name="Frey P."/>
            <person name="Gelhaye E."/>
            <person name="Goldberg J."/>
            <person name="Grabherr M.G."/>
            <person name="Kodira C.D."/>
            <person name="Kohler A."/>
            <person name="Kuees U."/>
            <person name="Lindquist E.A."/>
            <person name="Lucas S.M."/>
            <person name="Mago R."/>
            <person name="Mauceli E."/>
            <person name="Morin E."/>
            <person name="Murat C."/>
            <person name="Pangilinan J.L."/>
            <person name="Park R."/>
            <person name="Pearson M."/>
            <person name="Quesneville H."/>
            <person name="Rouhier N."/>
            <person name="Sakthikumar S."/>
            <person name="Salamov A.A."/>
            <person name="Schmutz J."/>
            <person name="Selles B."/>
            <person name="Shapiro H."/>
            <person name="Tanguay P."/>
            <person name="Tuskan G.A."/>
            <person name="Henrissat B."/>
            <person name="Van de Peer Y."/>
            <person name="Rouze P."/>
            <person name="Ellis J.G."/>
            <person name="Dodds P.N."/>
            <person name="Schein J.E."/>
            <person name="Zhong S."/>
            <person name="Hamelin R.C."/>
            <person name="Grigoriev I.V."/>
            <person name="Szabo L.J."/>
            <person name="Martin F."/>
        </authorList>
    </citation>
    <scope>NUCLEOTIDE SEQUENCE [LARGE SCALE GENOMIC DNA]</scope>
    <source>
        <strain evidence="4">98AG31 / pathotype 3-4-7</strain>
    </source>
</reference>
<dbReference type="EMBL" id="GL883144">
    <property type="protein sequence ID" value="EGG00709.1"/>
    <property type="molecule type" value="Genomic_DNA"/>
</dbReference>
<dbReference type="InterPro" id="IPR032854">
    <property type="entry name" value="ALKBH3"/>
</dbReference>
<protein>
    <recommendedName>
        <fullName evidence="2">Fe2OG dioxygenase domain-containing protein</fullName>
    </recommendedName>
</protein>
<dbReference type="InterPro" id="IPR037151">
    <property type="entry name" value="AlkB-like_sf"/>
</dbReference>
<feature type="region of interest" description="Disordered" evidence="1">
    <location>
        <begin position="47"/>
        <end position="137"/>
    </location>
</feature>
<dbReference type="Pfam" id="PF13532">
    <property type="entry name" value="2OG-FeII_Oxy_2"/>
    <property type="match status" value="1"/>
</dbReference>
<dbReference type="GeneID" id="18936444"/>
<dbReference type="GO" id="GO:0051213">
    <property type="term" value="F:dioxygenase activity"/>
    <property type="evidence" value="ECO:0007669"/>
    <property type="project" value="InterPro"/>
</dbReference>
<dbReference type="VEuPathDB" id="FungiDB:MELLADRAFT_93041"/>
<dbReference type="GO" id="GO:0006307">
    <property type="term" value="P:DNA alkylation repair"/>
    <property type="evidence" value="ECO:0007669"/>
    <property type="project" value="InterPro"/>
</dbReference>
<evidence type="ECO:0000256" key="1">
    <source>
        <dbReference type="SAM" id="MobiDB-lite"/>
    </source>
</evidence>
<feature type="compositionally biased region" description="Polar residues" evidence="1">
    <location>
        <begin position="87"/>
        <end position="96"/>
    </location>
</feature>
<dbReference type="KEGG" id="mlr:MELLADRAFT_93041"/>
<dbReference type="InterPro" id="IPR027450">
    <property type="entry name" value="AlkB-like"/>
</dbReference>
<dbReference type="RefSeq" id="XP_007415980.1">
    <property type="nucleotide sequence ID" value="XM_007415918.1"/>
</dbReference>
<dbReference type="CDD" id="cd14279">
    <property type="entry name" value="CUE"/>
    <property type="match status" value="1"/>
</dbReference>
<dbReference type="Proteomes" id="UP000001072">
    <property type="component" value="Unassembled WGS sequence"/>
</dbReference>
<dbReference type="Gene3D" id="2.60.120.590">
    <property type="entry name" value="Alpha-ketoglutarate-dependent dioxygenase AlkB-like"/>
    <property type="match status" value="1"/>
</dbReference>
<dbReference type="eggNOG" id="ENOG502QUQ4">
    <property type="taxonomic scope" value="Eukaryota"/>
</dbReference>
<evidence type="ECO:0000313" key="3">
    <source>
        <dbReference type="EMBL" id="EGG00709.1"/>
    </source>
</evidence>
<sequence length="552" mass="61428">MNHDASVALLASIFEESDIDELVDALKATGGDAELAIERLIQVANSKKRPCESPATSTSTCSGQQAPNRPKKTKLVTVDSWLRSPNPARNQSSGTDSGIVEQVAKPPSYGDQMGKSTHHGAMGSQPLRSINDVLGPPDLSKELRTPRSLPPLFLSTPKDVSARLPCCSLIYNVLPKDLAIRLYLSMVADSQGDGKDKIPWTKNRWWLNDREVESPHSTAFFVSNLQGDGDDCSVDYAESAQYWYAGKALEADAKPRYFLSEMEDAKRLIEPIVNGLLRNDPKMIEMAQRSLVTNPVERFSDEWNGDWRANVAASNSYRGSQESVGWHADQLQQLTYLGPYPTIASLSLGTGRQFRLRAVRNLNDPLAPPPRTYSIFLPHNSLLIMHGSCQERYKHCIPKQSSIDVFKPLSNTESYIERINITFRFYRPDFRPSRVNEATPDENLGTPRCHCGIPTILRADQKGKASINSLKSKSFSAPSQGKSTDQQTQSDYKLLFFWHCQGSLQNQGKNCGFFRLLDMEREGRGPCLGAERAAELSTFQINSMSSTSLVPY</sequence>
<evidence type="ECO:0000313" key="4">
    <source>
        <dbReference type="Proteomes" id="UP000001072"/>
    </source>
</evidence>
<keyword evidence="4" id="KW-1185">Reference proteome</keyword>
<dbReference type="PROSITE" id="PS51471">
    <property type="entry name" value="FE2OG_OXY"/>
    <property type="match status" value="1"/>
</dbReference>
<dbReference type="InterPro" id="IPR005123">
    <property type="entry name" value="Oxoglu/Fe-dep_dioxygenase_dom"/>
</dbReference>
<name>F4S3P7_MELLP</name>
<evidence type="ECO:0000259" key="2">
    <source>
        <dbReference type="PROSITE" id="PS51471"/>
    </source>
</evidence>
<accession>F4S3P7</accession>
<dbReference type="STRING" id="747676.F4S3P7"/>
<feature type="compositionally biased region" description="Polar residues" evidence="1">
    <location>
        <begin position="54"/>
        <end position="67"/>
    </location>
</feature>
<dbReference type="InParanoid" id="F4S3P7"/>
<dbReference type="HOGENOM" id="CLU_026011_1_0_1"/>